<accession>A0A2Z4MEY5</accession>
<evidence type="ECO:0000256" key="1">
    <source>
        <dbReference type="SAM" id="SignalP"/>
    </source>
</evidence>
<dbReference type="Proteomes" id="UP000036061">
    <property type="component" value="Chromosome"/>
</dbReference>
<dbReference type="EMBL" id="CP030117">
    <property type="protein sequence ID" value="AWX55092.1"/>
    <property type="molecule type" value="Genomic_DNA"/>
</dbReference>
<proteinExistence type="predicted"/>
<evidence type="ECO:0000313" key="2">
    <source>
        <dbReference type="EMBL" id="AWX55092.1"/>
    </source>
</evidence>
<feature type="chain" id="PRO_5016380751" evidence="1">
    <location>
        <begin position="27"/>
        <end position="80"/>
    </location>
</feature>
<dbReference type="RefSeq" id="WP_048031925.1">
    <property type="nucleotide sequence ID" value="NZ_CP030117.1"/>
</dbReference>
<reference evidence="2 3" key="1">
    <citation type="journal article" date="2015" name="Genome Announc.">
        <title>Draft Genome Sequence of Brevibacillus brevis DZQ7, a Plant Growth-Promoting Rhizobacterium with Broad-Spectrum Antimicrobial Activity.</title>
        <authorList>
            <person name="Hou Q."/>
            <person name="Wang C."/>
            <person name="Hou X."/>
            <person name="Xia Z."/>
            <person name="Ye J."/>
            <person name="Liu K."/>
            <person name="Liu H."/>
            <person name="Wang J."/>
            <person name="Guo H."/>
            <person name="Yu X."/>
            <person name="Yang Y."/>
            <person name="Du B."/>
            <person name="Ding Y."/>
        </authorList>
    </citation>
    <scope>NUCLEOTIDE SEQUENCE [LARGE SCALE GENOMIC DNA]</scope>
    <source>
        <strain evidence="2 3">DZQ7</strain>
    </source>
</reference>
<keyword evidence="1" id="KW-0732">Signal</keyword>
<name>A0A2Z4MEY5_BREBE</name>
<gene>
    <name evidence="2" type="ORF">AB432_008605</name>
</gene>
<organism evidence="2 3">
    <name type="scientific">Brevibacillus brevis</name>
    <name type="common">Bacillus brevis</name>
    <dbReference type="NCBI Taxonomy" id="1393"/>
    <lineage>
        <taxon>Bacteria</taxon>
        <taxon>Bacillati</taxon>
        <taxon>Bacillota</taxon>
        <taxon>Bacilli</taxon>
        <taxon>Bacillales</taxon>
        <taxon>Paenibacillaceae</taxon>
        <taxon>Brevibacillus</taxon>
    </lineage>
</organism>
<dbReference type="AlphaFoldDB" id="A0A2Z4MEY5"/>
<sequence length="80" mass="8669">MRKQKWMMMGVTAVVCSALFVPGAFAKDKDDSYSVPPSFVSPGSYAIPTVQTVPVADTKKTQQIGPSFIFAPAVNEKDEK</sequence>
<feature type="signal peptide" evidence="1">
    <location>
        <begin position="1"/>
        <end position="26"/>
    </location>
</feature>
<protein>
    <submittedName>
        <fullName evidence="2">Uncharacterized protein</fullName>
    </submittedName>
</protein>
<evidence type="ECO:0000313" key="3">
    <source>
        <dbReference type="Proteomes" id="UP000036061"/>
    </source>
</evidence>